<reference evidence="1" key="1">
    <citation type="submission" date="2021-05" db="EMBL/GenBank/DDBJ databases">
        <authorList>
            <person name="Alioto T."/>
            <person name="Alioto T."/>
            <person name="Gomez Garrido J."/>
        </authorList>
    </citation>
    <scope>NUCLEOTIDE SEQUENCE</scope>
</reference>
<sequence length="107" mass="12710">MLLLVPHVPLLSHNVTVFTLFNRVWCVNFQRAHYCFSVCESLPANWLLHKINHFRVRSMSAKCTKNSFEDATRNTLSRAQQTLHYVQPQIETLLRLPFLPFGFFRYR</sequence>
<organism evidence="1">
    <name type="scientific">Culex pipiens</name>
    <name type="common">House mosquito</name>
    <dbReference type="NCBI Taxonomy" id="7175"/>
    <lineage>
        <taxon>Eukaryota</taxon>
        <taxon>Metazoa</taxon>
        <taxon>Ecdysozoa</taxon>
        <taxon>Arthropoda</taxon>
        <taxon>Hexapoda</taxon>
        <taxon>Insecta</taxon>
        <taxon>Pterygota</taxon>
        <taxon>Neoptera</taxon>
        <taxon>Endopterygota</taxon>
        <taxon>Diptera</taxon>
        <taxon>Nematocera</taxon>
        <taxon>Culicoidea</taxon>
        <taxon>Culicidae</taxon>
        <taxon>Culicinae</taxon>
        <taxon>Culicini</taxon>
        <taxon>Culex</taxon>
        <taxon>Culex</taxon>
    </lineage>
</organism>
<dbReference type="EMBL" id="HBUE01252937">
    <property type="protein sequence ID" value="CAG6555110.1"/>
    <property type="molecule type" value="Transcribed_RNA"/>
</dbReference>
<dbReference type="AlphaFoldDB" id="A0A8D8II52"/>
<evidence type="ECO:0000313" key="1">
    <source>
        <dbReference type="EMBL" id="CAG6555110.1"/>
    </source>
</evidence>
<name>A0A8D8II52_CULPI</name>
<dbReference type="EMBL" id="HBUE01148010">
    <property type="protein sequence ID" value="CAG6503848.1"/>
    <property type="molecule type" value="Transcribed_RNA"/>
</dbReference>
<accession>A0A8D8II52</accession>
<proteinExistence type="predicted"/>
<protein>
    <submittedName>
        <fullName evidence="1">(northern house mosquito) hypothetical protein</fullName>
    </submittedName>
</protein>